<dbReference type="EMBL" id="NMPZ01000007">
    <property type="protein sequence ID" value="OXL44408.1"/>
    <property type="molecule type" value="Genomic_DNA"/>
</dbReference>
<protein>
    <submittedName>
        <fullName evidence="1">Uncharacterized protein</fullName>
    </submittedName>
</protein>
<comment type="caution">
    <text evidence="1">The sequence shown here is derived from an EMBL/GenBank/DDBJ whole genome shotgun (WGS) entry which is preliminary data.</text>
</comment>
<dbReference type="RefSeq" id="WP_089543497.1">
    <property type="nucleotide sequence ID" value="NZ_NMPZ01000007.1"/>
</dbReference>
<accession>A0AA91TKJ1</accession>
<gene>
    <name evidence="1" type="ORF">CFT61_05685</name>
</gene>
<name>A0AA91TKJ1_9BACT</name>
<sequence>MLATAWLLGIANPQSIKRLGHFLTADCKSAGTPNGGKGISDATGEISLWEEDEEQRKEILHLFSTFHSPFVEILESLKDEETEEEA</sequence>
<dbReference type="AlphaFoldDB" id="A0AA91TKJ1"/>
<organism evidence="1 2">
    <name type="scientific">Segatella copri</name>
    <dbReference type="NCBI Taxonomy" id="165179"/>
    <lineage>
        <taxon>Bacteria</taxon>
        <taxon>Pseudomonadati</taxon>
        <taxon>Bacteroidota</taxon>
        <taxon>Bacteroidia</taxon>
        <taxon>Bacteroidales</taxon>
        <taxon>Prevotellaceae</taxon>
        <taxon>Segatella</taxon>
    </lineage>
</organism>
<proteinExistence type="predicted"/>
<evidence type="ECO:0000313" key="1">
    <source>
        <dbReference type="EMBL" id="OXL44408.1"/>
    </source>
</evidence>
<evidence type="ECO:0000313" key="2">
    <source>
        <dbReference type="Proteomes" id="UP000215155"/>
    </source>
</evidence>
<reference evidence="1 2" key="1">
    <citation type="submission" date="2017-07" db="EMBL/GenBank/DDBJ databases">
        <title>Draft genome sequence of Prevotella copri isolated from the gut of healthy adult Indian.</title>
        <authorList>
            <person name="Das B."/>
            <person name="Bag S."/>
            <person name="Ghosh T.S."/>
        </authorList>
    </citation>
    <scope>NUCLEOTIDE SEQUENCE [LARGE SCALE GENOMIC DNA]</scope>
    <source>
        <strain evidence="1 2">Indica</strain>
    </source>
</reference>
<dbReference type="Proteomes" id="UP000215155">
    <property type="component" value="Unassembled WGS sequence"/>
</dbReference>